<dbReference type="InterPro" id="IPR023753">
    <property type="entry name" value="FAD/NAD-binding_dom"/>
</dbReference>
<keyword evidence="8" id="KW-0496">Mitochondrion</keyword>
<keyword evidence="19" id="KW-1185">Reference proteome</keyword>
<keyword evidence="7" id="KW-0560">Oxidoreductase</keyword>
<evidence type="ECO:0000256" key="13">
    <source>
        <dbReference type="ARBA" id="ARBA00060891"/>
    </source>
</evidence>
<dbReference type="Pfam" id="PF07992">
    <property type="entry name" value="Pyr_redox_2"/>
    <property type="match status" value="1"/>
</dbReference>
<reference evidence="18 19" key="1">
    <citation type="submission" date="2019-09" db="EMBL/GenBank/DDBJ databases">
        <title>Bird 10,000 Genomes (B10K) Project - Family phase.</title>
        <authorList>
            <person name="Zhang G."/>
        </authorList>
    </citation>
    <scope>NUCLEOTIDE SEQUENCE [LARGE SCALE GENOMIC DNA]</scope>
    <source>
        <strain evidence="18">B10K-DU-012-46</strain>
    </source>
</reference>
<comment type="catalytic activity">
    <reaction evidence="11">
        <text>a quinone + hydrogen sulfide + glutathione + H(+) = S-sulfanylglutathione + a quinol</text>
        <dbReference type="Rhea" id="RHEA:55156"/>
        <dbReference type="ChEBI" id="CHEBI:15378"/>
        <dbReference type="ChEBI" id="CHEBI:24646"/>
        <dbReference type="ChEBI" id="CHEBI:29919"/>
        <dbReference type="ChEBI" id="CHEBI:57925"/>
        <dbReference type="ChEBI" id="CHEBI:58905"/>
        <dbReference type="ChEBI" id="CHEBI:132124"/>
        <dbReference type="EC" id="1.8.5.8"/>
    </reaction>
    <physiologicalReaction direction="left-to-right" evidence="11">
        <dbReference type="Rhea" id="RHEA:55157"/>
    </physiologicalReaction>
</comment>
<dbReference type="EC" id="1.8.5.8" evidence="14"/>
<evidence type="ECO:0000256" key="5">
    <source>
        <dbReference type="ARBA" id="ARBA00022827"/>
    </source>
</evidence>
<dbReference type="Proteomes" id="UP000553798">
    <property type="component" value="Unassembled WGS sequence"/>
</dbReference>
<comment type="similarity">
    <text evidence="13">Belongs to the SQRD family.</text>
</comment>
<comment type="catalytic activity">
    <reaction evidence="10">
        <text>ubiquinone-10 + hydrogen sulfide + glutathione + H(+) = S-sulfanylglutathione + ubiquinol-10</text>
        <dbReference type="Rhea" id="RHEA:62608"/>
        <dbReference type="ChEBI" id="CHEBI:15378"/>
        <dbReference type="ChEBI" id="CHEBI:29919"/>
        <dbReference type="ChEBI" id="CHEBI:46245"/>
        <dbReference type="ChEBI" id="CHEBI:57925"/>
        <dbReference type="ChEBI" id="CHEBI:58905"/>
        <dbReference type="ChEBI" id="CHEBI:64183"/>
    </reaction>
    <physiologicalReaction direction="left-to-right" evidence="10">
        <dbReference type="Rhea" id="RHEA:62609"/>
    </physiologicalReaction>
</comment>
<name>A0A7L3A9J9_9PASE</name>
<comment type="cofactor">
    <cofactor evidence="1">
        <name>FAD</name>
        <dbReference type="ChEBI" id="CHEBI:57692"/>
    </cofactor>
</comment>
<dbReference type="PANTHER" id="PTHR10632">
    <property type="entry name" value="SULFIDE:QUINONE OXIDOREDUCTASE"/>
    <property type="match status" value="1"/>
</dbReference>
<dbReference type="InterPro" id="IPR036188">
    <property type="entry name" value="FAD/NAD-bd_sf"/>
</dbReference>
<dbReference type="GO" id="GO:0005739">
    <property type="term" value="C:mitochondrion"/>
    <property type="evidence" value="ECO:0007669"/>
    <property type="project" value="UniProtKB-SubCell"/>
</dbReference>
<keyword evidence="6" id="KW-0809">Transit peptide</keyword>
<evidence type="ECO:0000256" key="8">
    <source>
        <dbReference type="ARBA" id="ARBA00023128"/>
    </source>
</evidence>
<dbReference type="GO" id="GO:0070221">
    <property type="term" value="P:sulfide oxidation, using sulfide:quinone oxidoreductase"/>
    <property type="evidence" value="ECO:0007669"/>
    <property type="project" value="TreeGrafter"/>
</dbReference>
<gene>
    <name evidence="18" type="primary">Sqor</name>
    <name evidence="18" type="ORF">PRUFUL_R12601</name>
</gene>
<feature type="non-terminal residue" evidence="18">
    <location>
        <position position="432"/>
    </location>
</feature>
<dbReference type="GO" id="GO:0070224">
    <property type="term" value="F:sulfide:quinone oxidoreductase activity"/>
    <property type="evidence" value="ECO:0007669"/>
    <property type="project" value="TreeGrafter"/>
</dbReference>
<keyword evidence="3" id="KW-0285">Flavoprotein</keyword>
<dbReference type="Gene3D" id="3.50.50.60">
    <property type="entry name" value="FAD/NAD(P)-binding domain"/>
    <property type="match status" value="2"/>
</dbReference>
<protein>
    <recommendedName>
        <fullName evidence="15">Sulfide:quinone oxidoreductase, mitochondrial</fullName>
        <ecNumber evidence="14">1.8.5.8</ecNumber>
    </recommendedName>
    <alternativeName>
        <fullName evidence="16">Sulfide quinone oxidoreductase</fullName>
    </alternativeName>
</protein>
<evidence type="ECO:0000256" key="3">
    <source>
        <dbReference type="ARBA" id="ARBA00022630"/>
    </source>
</evidence>
<evidence type="ECO:0000256" key="6">
    <source>
        <dbReference type="ARBA" id="ARBA00022946"/>
    </source>
</evidence>
<dbReference type="GO" id="GO:0071949">
    <property type="term" value="F:FAD binding"/>
    <property type="evidence" value="ECO:0007669"/>
    <property type="project" value="TreeGrafter"/>
</dbReference>
<evidence type="ECO:0000256" key="2">
    <source>
        <dbReference type="ARBA" id="ARBA00004173"/>
    </source>
</evidence>
<comment type="subcellular location">
    <subcellularLocation>
        <location evidence="2">Mitochondrion</location>
    </subcellularLocation>
</comment>
<dbReference type="EMBL" id="VZTP01041455">
    <property type="protein sequence ID" value="NXT16069.1"/>
    <property type="molecule type" value="Genomic_DNA"/>
</dbReference>
<evidence type="ECO:0000256" key="1">
    <source>
        <dbReference type="ARBA" id="ARBA00001974"/>
    </source>
</evidence>
<keyword evidence="5" id="KW-0274">FAD</keyword>
<comment type="catalytic activity">
    <reaction evidence="9">
        <text>ubiquinone-10 + hydrogen sulfide + sulfite + 2 H(+) = ubiquinol-10 + thiosulfate</text>
        <dbReference type="Rhea" id="RHEA:38359"/>
        <dbReference type="ChEBI" id="CHEBI:15378"/>
        <dbReference type="ChEBI" id="CHEBI:17359"/>
        <dbReference type="ChEBI" id="CHEBI:29919"/>
        <dbReference type="ChEBI" id="CHEBI:33542"/>
        <dbReference type="ChEBI" id="CHEBI:46245"/>
        <dbReference type="ChEBI" id="CHEBI:64183"/>
    </reaction>
    <physiologicalReaction direction="left-to-right" evidence="9">
        <dbReference type="Rhea" id="RHEA:38360"/>
    </physiologicalReaction>
</comment>
<evidence type="ECO:0000256" key="9">
    <source>
        <dbReference type="ARBA" id="ARBA00051038"/>
    </source>
</evidence>
<comment type="caution">
    <text evidence="18">The sequence shown here is derived from an EMBL/GenBank/DDBJ whole genome shotgun (WGS) entry which is preliminary data.</text>
</comment>
<evidence type="ECO:0000256" key="15">
    <source>
        <dbReference type="ARBA" id="ARBA00070160"/>
    </source>
</evidence>
<evidence type="ECO:0000256" key="11">
    <source>
        <dbReference type="ARBA" id="ARBA00052986"/>
    </source>
</evidence>
<dbReference type="PANTHER" id="PTHR10632:SF2">
    <property type="entry name" value="SULFIDE:QUINONE OXIDOREDUCTASE, MITOCHONDRIAL"/>
    <property type="match status" value="1"/>
</dbReference>
<dbReference type="GO" id="GO:0048038">
    <property type="term" value="F:quinone binding"/>
    <property type="evidence" value="ECO:0007669"/>
    <property type="project" value="UniProtKB-KW"/>
</dbReference>
<feature type="domain" description="FAD/NAD(P)-binding" evidence="17">
    <location>
        <begin position="44"/>
        <end position="161"/>
    </location>
</feature>
<dbReference type="GO" id="GO:0106436">
    <property type="term" value="F:glutathione-dependent sulfide quinone oxidoreductase activity"/>
    <property type="evidence" value="ECO:0007669"/>
    <property type="project" value="UniProtKB-EC"/>
</dbReference>
<evidence type="ECO:0000256" key="16">
    <source>
        <dbReference type="ARBA" id="ARBA00082958"/>
    </source>
</evidence>
<evidence type="ECO:0000256" key="10">
    <source>
        <dbReference type="ARBA" id="ARBA00052810"/>
    </source>
</evidence>
<dbReference type="AlphaFoldDB" id="A0A7L3A9J9"/>
<feature type="non-terminal residue" evidence="18">
    <location>
        <position position="1"/>
    </location>
</feature>
<proteinExistence type="inferred from homology"/>
<evidence type="ECO:0000256" key="12">
    <source>
        <dbReference type="ARBA" id="ARBA00059167"/>
    </source>
</evidence>
<organism evidence="18 19">
    <name type="scientific">Prunella fulvescens</name>
    <name type="common">Brown accentor</name>
    <dbReference type="NCBI Taxonomy" id="670355"/>
    <lineage>
        <taxon>Eukaryota</taxon>
        <taxon>Metazoa</taxon>
        <taxon>Chordata</taxon>
        <taxon>Craniata</taxon>
        <taxon>Vertebrata</taxon>
        <taxon>Euteleostomi</taxon>
        <taxon>Archelosauria</taxon>
        <taxon>Archosauria</taxon>
        <taxon>Dinosauria</taxon>
        <taxon>Saurischia</taxon>
        <taxon>Theropoda</taxon>
        <taxon>Coelurosauria</taxon>
        <taxon>Aves</taxon>
        <taxon>Neognathae</taxon>
        <taxon>Neoaves</taxon>
        <taxon>Telluraves</taxon>
        <taxon>Australaves</taxon>
        <taxon>Passeriformes</taxon>
        <taxon>Passeroidea</taxon>
        <taxon>Prunellidae</taxon>
        <taxon>Prunella</taxon>
    </lineage>
</organism>
<evidence type="ECO:0000256" key="14">
    <source>
        <dbReference type="ARBA" id="ARBA00066447"/>
    </source>
</evidence>
<dbReference type="InterPro" id="IPR015904">
    <property type="entry name" value="Sulphide_quinone_reductase"/>
</dbReference>
<evidence type="ECO:0000256" key="4">
    <source>
        <dbReference type="ARBA" id="ARBA00022719"/>
    </source>
</evidence>
<dbReference type="SUPFAM" id="SSF51905">
    <property type="entry name" value="FAD/NAD(P)-binding domain"/>
    <property type="match status" value="2"/>
</dbReference>
<evidence type="ECO:0000256" key="7">
    <source>
        <dbReference type="ARBA" id="ARBA00023002"/>
    </source>
</evidence>
<dbReference type="FunFam" id="3.50.50.60:FF:000034">
    <property type="entry name" value="sulfide:quinone oxidoreductase, mitochondrial"/>
    <property type="match status" value="1"/>
</dbReference>
<evidence type="ECO:0000313" key="18">
    <source>
        <dbReference type="EMBL" id="NXT16069.1"/>
    </source>
</evidence>
<comment type="function">
    <text evidence="12">Catalyzes the oxidation of hydrogen sulfide with the help of a quinone, such as ubiquinone-10, giving rise to thiosulfate and ultimately to sulfane (molecular sulfur) atoms. Requires an additional electron acceptor; can use sulfite, sulfide or cyanide (in vitro). It is believed the in vivo electron acceptor is glutathione.</text>
</comment>
<evidence type="ECO:0000313" key="19">
    <source>
        <dbReference type="Proteomes" id="UP000553798"/>
    </source>
</evidence>
<evidence type="ECO:0000259" key="17">
    <source>
        <dbReference type="Pfam" id="PF07992"/>
    </source>
</evidence>
<accession>A0A7L3A9J9</accession>
<sequence length="432" mass="47579">MSAIGAVSSCSCLRSGVWLLKPGMQKMSSFGLHTAARCAARDYYEVLVLGGGAGGIAMSARMKRRVGAENVAVVEPSKTHYYQPLWTLVGAGAKKLAASARPMGSVIPSGVTWIKSEVTALDPDKNCVWLKNDIRVSYKYLIIALGISLHYEKIKGLPEGFNHPKIGSNYSVQTVEKTWRALQDFKEGNAIFTFPNTPVKCAGAPQKIMYLSDAYLRKTGKRSKANIMFNTSLGVIFAVKKYADALLEVVKDRDLAVNYKRNLIEVRADKQEAVFEDLDRPGVTEVHQYEMLHVTPPMGPPAVLINSPVADAGGWVDVDKETLQHKKYPNVFGIGDCTNLPTSKTAAAVAAQTGVLDKTISLVMKNKLPVKKYDGYTSCPLVTGYDKVILAEFDYNGHPLETFPIDQSKERTTMYHMKADMMPLLYWNALLK</sequence>
<keyword evidence="4" id="KW-0874">Quinone</keyword>